<feature type="region of interest" description="Disordered" evidence="13">
    <location>
        <begin position="486"/>
        <end position="506"/>
    </location>
</feature>
<keyword evidence="10 14" id="KW-1133">Transmembrane helix</keyword>
<evidence type="ECO:0000256" key="6">
    <source>
        <dbReference type="ARBA" id="ARBA00022525"/>
    </source>
</evidence>
<feature type="compositionally biased region" description="Acidic residues" evidence="13">
    <location>
        <begin position="1571"/>
        <end position="1582"/>
    </location>
</feature>
<dbReference type="SUPFAM" id="SSF49478">
    <property type="entry name" value="Cna protein B-type domain"/>
    <property type="match status" value="1"/>
</dbReference>
<keyword evidence="18" id="KW-1185">Reference proteome</keyword>
<comment type="similarity">
    <text evidence="3">Belongs to the halobacterial S-layer protein family.</text>
</comment>
<keyword evidence="4" id="KW-1003">Cell membrane</keyword>
<dbReference type="Pfam" id="PF23951">
    <property type="entry name" value="DUF7282"/>
    <property type="match status" value="1"/>
</dbReference>
<keyword evidence="6" id="KW-0964">Secreted</keyword>
<evidence type="ECO:0000256" key="9">
    <source>
        <dbReference type="ARBA" id="ARBA00022729"/>
    </source>
</evidence>
<comment type="subcellular location">
    <subcellularLocation>
        <location evidence="1">Cell membrane</location>
    </subcellularLocation>
    <subcellularLocation>
        <location evidence="2">Secreted</location>
        <location evidence="2">Cell wall</location>
        <location evidence="2">S-layer</location>
    </subcellularLocation>
</comment>
<organism evidence="17 18">
    <name type="scientific">Halapricum desulfuricans</name>
    <dbReference type="NCBI Taxonomy" id="2841257"/>
    <lineage>
        <taxon>Archaea</taxon>
        <taxon>Methanobacteriati</taxon>
        <taxon>Methanobacteriota</taxon>
        <taxon>Stenosarchaea group</taxon>
        <taxon>Halobacteria</taxon>
        <taxon>Halobacteriales</taxon>
        <taxon>Haloarculaceae</taxon>
        <taxon>Halapricum</taxon>
    </lineage>
</organism>
<proteinExistence type="inferred from homology"/>
<dbReference type="Gene3D" id="2.60.40.1120">
    <property type="entry name" value="Carboxypeptidase-like, regulatory domain"/>
    <property type="match status" value="1"/>
</dbReference>
<feature type="region of interest" description="Disordered" evidence="13">
    <location>
        <begin position="1548"/>
        <end position="1583"/>
    </location>
</feature>
<gene>
    <name evidence="17" type="ORF">HSEST_2493</name>
</gene>
<keyword evidence="9" id="KW-0732">Signal</keyword>
<reference evidence="17 18" key="1">
    <citation type="submission" date="2020-11" db="EMBL/GenBank/DDBJ databases">
        <title>Carbohydrate-dependent, anaerobic sulfur respiration: A novel catabolism in halophilic archaea.</title>
        <authorList>
            <person name="Sorokin D.Y."/>
            <person name="Messina E."/>
            <person name="Smedile F."/>
            <person name="La Cono V."/>
            <person name="Hallsworth J.E."/>
            <person name="Yakimov M.M."/>
        </authorList>
    </citation>
    <scope>NUCLEOTIDE SEQUENCE [LARGE SCALE GENOMIC DNA]</scope>
    <source>
        <strain evidence="17 18">HSR-Est</strain>
    </source>
</reference>
<evidence type="ECO:0000256" key="13">
    <source>
        <dbReference type="SAM" id="MobiDB-lite"/>
    </source>
</evidence>
<dbReference type="InterPro" id="IPR055706">
    <property type="entry name" value="Slg1/2_DUF7282"/>
</dbReference>
<keyword evidence="8 14" id="KW-0812">Transmembrane</keyword>
<evidence type="ECO:0000256" key="1">
    <source>
        <dbReference type="ARBA" id="ARBA00004236"/>
    </source>
</evidence>
<dbReference type="InterPro" id="IPR026371">
    <property type="entry name" value="PGF_CTERM"/>
</dbReference>
<evidence type="ECO:0000259" key="16">
    <source>
        <dbReference type="Pfam" id="PF23951"/>
    </source>
</evidence>
<accession>A0A897NZ51</accession>
<feature type="transmembrane region" description="Helical" evidence="14">
    <location>
        <begin position="12"/>
        <end position="32"/>
    </location>
</feature>
<evidence type="ECO:0000256" key="12">
    <source>
        <dbReference type="ARBA" id="ARBA00023180"/>
    </source>
</evidence>
<evidence type="ECO:0000256" key="11">
    <source>
        <dbReference type="ARBA" id="ARBA00023136"/>
    </source>
</evidence>
<dbReference type="GO" id="GO:0030115">
    <property type="term" value="C:S-layer"/>
    <property type="evidence" value="ECO:0007669"/>
    <property type="project" value="UniProtKB-SubCell"/>
</dbReference>
<dbReference type="RefSeq" id="WP_229121266.1">
    <property type="nucleotide sequence ID" value="NZ_CP064791.1"/>
</dbReference>
<dbReference type="Pfam" id="PF13620">
    <property type="entry name" value="CarboxypepD_reg"/>
    <property type="match status" value="1"/>
</dbReference>
<sequence length="1608" mass="169783">MTGHNTTPGEKLRAIFLAVLMVGSAFAMGIAFTGGAAADVTAVDPIADQDTVGDSFTVNITVGNGETVTVENYVDGEVKQTIEVTDNGTNDLNNAVGEIQVELTAGKTYNGSSKVVVSGANDSQMEETYNTSNYDVQLEDDTVLQGETSTIEGMIYEYPGDLVDDHTVDYRLAYDSNISDQDANSTVSVVASSDTGSGLFQVVRTFDEVATDFQNDYPTDDAEVGVDAQPSYVAYVAESYAGTNTTTDTDYLHNGSAQIDTRLEVSGDVVDQDGTETDPVYGQTVDVVNGSVANADGGLGSYALRVEDPTGSTQKTTTSASDGSFGFTLELNDAGTWNLGTNEGAFIGYQDIVVDAQQADLQFSAEGENLATFEETYNIQLNDSENGFPLVTDQYVEASNTSNESHVRGYINVTGPFLADSFDDAQDGILANDSVTDGEIDWIRVKTDSTGAASFNATPAEGADVTATLELQNGSETYEGLEQMDDAAASPSEPDYTASESIPLGGADPVNIIDERVEEPQTANPSFTNETGFGGTYTDILTDDGPAVVEVLPLADSTGDRISNNERFGNDSFQDLDGMTVYRPSFELRNETNQAITPNGSFDRIEINGAEINATVYANDTGALKVDAQNGNVLDANYTDVDTDGNLEYAFLIRPTATDEADEQITHEIYVQGEDPVTLPLDASGLEIEEFLIDGNETDEILGDQNVDLTSVVNAPYDNFAPVNNGLVRLTQSGHALDTETDGRTSNINDGEYVFENISLGPRGIDDNSDGLAENISQLTFTAYQYADQNPHDNALEQQEVDHAAVRTVDLAADDTLQVEYLPEQTSTYSGFQDTGDGEQFTLTKGVEYEQIAFELTTADGEPVNLTEGIGNTSVSLNTLANASLDGEPFVEIVGPDGNSHGVYFNESASDPANGTYVIDDIQNSTYVDSANNDVASPGDVFGFNNSANDVDTFQLGITTPDASYMTDEETGYFDAANPNIDTEIIGVNESDVNHDLADNFTSVEGVETMTIGIDRWYRVEGQVTDALGTPINGTVLDDTNLTLIDSGVGDATVEFLSTGNNSAAGSTVTLNNETGLVMFDIKPNESDANGEYLSRYSLEAYTDASAFTPGSNGPVGEWDDTPEGQLPRVEVYDQSGAMLPTAEDTGNMILANDVTQTLRVEAFPADDGDLPVPSLSFAIDTASDPVAETTINTDTSLINDTDTLVSDNPAPYPNVPYEVGQVGYLTVTPTGTGDGIIALRSGNASGPITKTIDNEDITFDVLRSNKQVNLALGSEAVTPGSTLNVTVTRESNGEPLNLASIALSDTNGNVIGSFTTNENGVATIEIASDAELGTYTLETRPAGFEPMTQSFQVESDAQLDEDLELYAADGQVISGTSTSDAGTTVTIELSGPGLVQTVDATVQDDGTFAGEFDLSDLSAGDEVTATIDDDSQTYTVQEPQIATVDFRQQQSSTGDVVTVAEAYLPEGGFVVIHNADGDVIGSSDYIAPGTVEDVDVLLDTTLSAGDNQVTAMAHQDDNDNQTFDFPGADAPYTNADGDAVTDSATVRVPDSAVSTPTDTPTTTTTTTTDEPADTTTDEGDGDGPGFGIAVALVALLGAALLAVRRNN</sequence>
<evidence type="ECO:0000313" key="18">
    <source>
        <dbReference type="Proteomes" id="UP000663292"/>
    </source>
</evidence>
<feature type="transmembrane region" description="Helical" evidence="14">
    <location>
        <begin position="1586"/>
        <end position="1604"/>
    </location>
</feature>
<dbReference type="GO" id="GO:0005886">
    <property type="term" value="C:plasma membrane"/>
    <property type="evidence" value="ECO:0007669"/>
    <property type="project" value="UniProtKB-SubCell"/>
</dbReference>
<keyword evidence="5" id="KW-0134">Cell wall</keyword>
<dbReference type="NCBIfam" id="NF045517">
    <property type="entry name" value="halo_surf_dom"/>
    <property type="match status" value="1"/>
</dbReference>
<feature type="domain" description="PGF-CTERM archaeal protein-sorting signal" evidence="15">
    <location>
        <begin position="1585"/>
        <end position="1606"/>
    </location>
</feature>
<dbReference type="NCBIfam" id="TIGR04207">
    <property type="entry name" value="halo_sig_pep"/>
    <property type="match status" value="1"/>
</dbReference>
<protein>
    <submittedName>
        <fullName evidence="17">S-layer protein</fullName>
    </submittedName>
</protein>
<evidence type="ECO:0000256" key="14">
    <source>
        <dbReference type="SAM" id="Phobius"/>
    </source>
</evidence>
<evidence type="ECO:0000256" key="5">
    <source>
        <dbReference type="ARBA" id="ARBA00022512"/>
    </source>
</evidence>
<evidence type="ECO:0000256" key="10">
    <source>
        <dbReference type="ARBA" id="ARBA00022989"/>
    </source>
</evidence>
<dbReference type="Pfam" id="PF18204">
    <property type="entry name" value="PGF-CTERM"/>
    <property type="match status" value="1"/>
</dbReference>
<keyword evidence="12" id="KW-0325">Glycoprotein</keyword>
<feature type="compositionally biased region" description="Low complexity" evidence="13">
    <location>
        <begin position="1556"/>
        <end position="1570"/>
    </location>
</feature>
<dbReference type="GeneID" id="68859125"/>
<dbReference type="EMBL" id="CP064791">
    <property type="protein sequence ID" value="QSG16003.1"/>
    <property type="molecule type" value="Genomic_DNA"/>
</dbReference>
<evidence type="ECO:0000256" key="8">
    <source>
        <dbReference type="ARBA" id="ARBA00022692"/>
    </source>
</evidence>
<dbReference type="Proteomes" id="UP000663292">
    <property type="component" value="Chromosome"/>
</dbReference>
<name>A0A897NZ51_9EURY</name>
<dbReference type="NCBIfam" id="TIGR04126">
    <property type="entry name" value="PGF_CTERM"/>
    <property type="match status" value="1"/>
</dbReference>
<evidence type="ECO:0000256" key="7">
    <source>
        <dbReference type="ARBA" id="ARBA00022601"/>
    </source>
</evidence>
<evidence type="ECO:0000256" key="2">
    <source>
        <dbReference type="ARBA" id="ARBA00004237"/>
    </source>
</evidence>
<keyword evidence="7" id="KW-0701">S-layer</keyword>
<evidence type="ECO:0000259" key="15">
    <source>
        <dbReference type="Pfam" id="PF18204"/>
    </source>
</evidence>
<dbReference type="InterPro" id="IPR026452">
    <property type="entry name" value="Surf_glycop_sig_pep"/>
</dbReference>
<feature type="domain" description="DUF7282" evidence="16">
    <location>
        <begin position="1443"/>
        <end position="1547"/>
    </location>
</feature>
<evidence type="ECO:0000256" key="3">
    <source>
        <dbReference type="ARBA" id="ARBA00009327"/>
    </source>
</evidence>
<evidence type="ECO:0000256" key="4">
    <source>
        <dbReference type="ARBA" id="ARBA00022475"/>
    </source>
</evidence>
<evidence type="ECO:0000313" key="17">
    <source>
        <dbReference type="EMBL" id="QSG16003.1"/>
    </source>
</evidence>
<keyword evidence="11 14" id="KW-0472">Membrane</keyword>